<gene>
    <name evidence="4" type="ORF">SAMN05444368_1325</name>
</gene>
<dbReference type="InterPro" id="IPR000182">
    <property type="entry name" value="GNAT_dom"/>
</dbReference>
<dbReference type="PANTHER" id="PTHR43420:SF47">
    <property type="entry name" value="N-ACETYLTRANSFERASE DOMAIN-CONTAINING PROTEIN"/>
    <property type="match status" value="1"/>
</dbReference>
<accession>A0ABY1JDU6</accession>
<evidence type="ECO:0000313" key="5">
    <source>
        <dbReference type="Proteomes" id="UP000185093"/>
    </source>
</evidence>
<keyword evidence="5" id="KW-1185">Reference proteome</keyword>
<evidence type="ECO:0000313" key="4">
    <source>
        <dbReference type="EMBL" id="SIN70337.1"/>
    </source>
</evidence>
<dbReference type="SUPFAM" id="SSF55729">
    <property type="entry name" value="Acyl-CoA N-acyltransferases (Nat)"/>
    <property type="match status" value="1"/>
</dbReference>
<dbReference type="PANTHER" id="PTHR43420">
    <property type="entry name" value="ACETYLTRANSFERASE"/>
    <property type="match status" value="1"/>
</dbReference>
<evidence type="ECO:0000259" key="3">
    <source>
        <dbReference type="PROSITE" id="PS51186"/>
    </source>
</evidence>
<keyword evidence="1" id="KW-0808">Transferase</keyword>
<dbReference type="PROSITE" id="PS51186">
    <property type="entry name" value="GNAT"/>
    <property type="match status" value="1"/>
</dbReference>
<evidence type="ECO:0000256" key="2">
    <source>
        <dbReference type="ARBA" id="ARBA00023315"/>
    </source>
</evidence>
<dbReference type="Gene3D" id="3.40.630.30">
    <property type="match status" value="1"/>
</dbReference>
<evidence type="ECO:0000256" key="1">
    <source>
        <dbReference type="ARBA" id="ARBA00022679"/>
    </source>
</evidence>
<dbReference type="CDD" id="cd04301">
    <property type="entry name" value="NAT_SF"/>
    <property type="match status" value="1"/>
</dbReference>
<dbReference type="RefSeq" id="WP_014807675.1">
    <property type="nucleotide sequence ID" value="NZ_DAONBL010000032.1"/>
</dbReference>
<dbReference type="InterPro" id="IPR050680">
    <property type="entry name" value="YpeA/RimI_acetyltransf"/>
</dbReference>
<dbReference type="Proteomes" id="UP000185093">
    <property type="component" value="Unassembled WGS sequence"/>
</dbReference>
<keyword evidence="2" id="KW-0012">Acyltransferase</keyword>
<dbReference type="Pfam" id="PF13508">
    <property type="entry name" value="Acetyltransf_7"/>
    <property type="match status" value="1"/>
</dbReference>
<dbReference type="InterPro" id="IPR016181">
    <property type="entry name" value="Acyl_CoA_acyltransferase"/>
</dbReference>
<dbReference type="EMBL" id="FSQZ01000001">
    <property type="protein sequence ID" value="SIN70337.1"/>
    <property type="molecule type" value="Genomic_DNA"/>
</dbReference>
<protein>
    <submittedName>
        <fullName evidence="4">Acetyltransferase (GNAT) domain-containing protein</fullName>
    </submittedName>
</protein>
<proteinExistence type="predicted"/>
<reference evidence="4 5" key="1">
    <citation type="submission" date="2016-11" db="EMBL/GenBank/DDBJ databases">
        <authorList>
            <person name="Varghese N."/>
            <person name="Submissions S."/>
        </authorList>
    </citation>
    <scope>NUCLEOTIDE SEQUENCE [LARGE SCALE GENOMIC DNA]</scope>
    <source>
        <strain evidence="4 5">DSM 20664</strain>
    </source>
</reference>
<organism evidence="4 5">
    <name type="scientific">Acetomicrobium flavidum</name>
    <dbReference type="NCBI Taxonomy" id="49896"/>
    <lineage>
        <taxon>Bacteria</taxon>
        <taxon>Thermotogati</taxon>
        <taxon>Synergistota</taxon>
        <taxon>Synergistia</taxon>
        <taxon>Synergistales</taxon>
        <taxon>Acetomicrobiaceae</taxon>
        <taxon>Acetomicrobium</taxon>
    </lineage>
</organism>
<sequence length="169" mass="19328">MDSQERRYAKYLEIARATKAFNEAEIGVLEEVLQDCLVEQSEEGYILLAEQDKGEDVAFLIYGKTPMTEFTYDLYWIVVSPSYQGKGIGRRLVNRMESLILAKREKANIRLETSGSKAYSGQRSFYEALGFRVCGRIPSFYREGDDLVTFYKFISKNNPSGGKEGNERL</sequence>
<comment type="caution">
    <text evidence="4">The sequence shown here is derived from an EMBL/GenBank/DDBJ whole genome shotgun (WGS) entry which is preliminary data.</text>
</comment>
<name>A0ABY1JDU6_9BACT</name>
<feature type="domain" description="N-acetyltransferase" evidence="3">
    <location>
        <begin position="9"/>
        <end position="157"/>
    </location>
</feature>